<dbReference type="Proteomes" id="UP000763557">
    <property type="component" value="Unassembled WGS sequence"/>
</dbReference>
<dbReference type="Gene3D" id="3.20.20.80">
    <property type="entry name" value="Glycosidases"/>
    <property type="match status" value="1"/>
</dbReference>
<feature type="signal peptide" evidence="1">
    <location>
        <begin position="1"/>
        <end position="28"/>
    </location>
</feature>
<proteinExistence type="predicted"/>
<dbReference type="RefSeq" id="WP_173139832.1">
    <property type="nucleotide sequence ID" value="NZ_CBCSGW010000012.1"/>
</dbReference>
<evidence type="ECO:0008006" key="4">
    <source>
        <dbReference type="Google" id="ProtNLM"/>
    </source>
</evidence>
<organism evidence="2 3">
    <name type="scientific">Kibdelosporangium persicum</name>
    <dbReference type="NCBI Taxonomy" id="2698649"/>
    <lineage>
        <taxon>Bacteria</taxon>
        <taxon>Bacillati</taxon>
        <taxon>Actinomycetota</taxon>
        <taxon>Actinomycetes</taxon>
        <taxon>Pseudonocardiales</taxon>
        <taxon>Pseudonocardiaceae</taxon>
        <taxon>Kibdelosporangium</taxon>
    </lineage>
</organism>
<dbReference type="EMBL" id="JAAATY010000028">
    <property type="protein sequence ID" value="NRN69529.1"/>
    <property type="molecule type" value="Genomic_DNA"/>
</dbReference>
<protein>
    <recommendedName>
        <fullName evidence="4">Glycosyl hydrolase catalytic core</fullName>
    </recommendedName>
</protein>
<dbReference type="Gene3D" id="2.60.120.260">
    <property type="entry name" value="Galactose-binding domain-like"/>
    <property type="match status" value="1"/>
</dbReference>
<accession>A0ABX2FDT6</accession>
<evidence type="ECO:0000256" key="1">
    <source>
        <dbReference type="SAM" id="SignalP"/>
    </source>
</evidence>
<feature type="chain" id="PRO_5047386815" description="Glycosyl hydrolase catalytic core" evidence="1">
    <location>
        <begin position="29"/>
        <end position="469"/>
    </location>
</feature>
<comment type="caution">
    <text evidence="2">The sequence shown here is derived from an EMBL/GenBank/DDBJ whole genome shotgun (WGS) entry which is preliminary data.</text>
</comment>
<reference evidence="2 3" key="1">
    <citation type="submission" date="2020-01" db="EMBL/GenBank/DDBJ databases">
        <title>Kibdelosporangium persica a novel Actinomycetes from a hot desert in Iran.</title>
        <authorList>
            <person name="Safaei N."/>
            <person name="Zaburannyi N."/>
            <person name="Mueller R."/>
            <person name="Wink J."/>
        </authorList>
    </citation>
    <scope>NUCLEOTIDE SEQUENCE [LARGE SCALE GENOMIC DNA]</scope>
    <source>
        <strain evidence="2 3">4NS15</strain>
    </source>
</reference>
<dbReference type="InterPro" id="IPR017853">
    <property type="entry name" value="GH"/>
</dbReference>
<gene>
    <name evidence="2" type="ORF">GC106_67860</name>
</gene>
<sequence length="469" mass="50839">MESFRARRLAVMAAAHIAAVLTVPTASAVPAVTTTAEPAFGVNMSFYSADDTLVNRETTQKLLRDKGVPLIRVPLRGNFDGNPAPIGDDLLVKVMRAAHNTGATPMLILRGPAAGDDAFVLRENLRRIALAKQVFGEGRVYLEFGNESDLAGIDAKEYARTWNAVVPELRRQAPAEYKFVGPVNFQANADYVADFVGLAVDKPDYLSWHEYVCDKANETWEACLADIPKWATHVTDIENKVKDKIGRTLPFFVSEWNVDPRFPSPAYGDAPNIKQWTSKAIAQLRGLGPLFAGAMIYTATDHGDFALIKGETALTHQGEAFFAAIGGGTPPVGPRFDFEDGTTQGWSRFYGDPRPRITSEIAQHGSRALMLDATADGHAAVGTTSGLTGLRTGTTVTYQVWADRDGITVRPFVRDAQHRPVFPTGAEHRLPARQWVTVTWQVPSVPAVGAIGLEVAPGTGTVALDALTW</sequence>
<keyword evidence="1" id="KW-0732">Signal</keyword>
<evidence type="ECO:0000313" key="3">
    <source>
        <dbReference type="Proteomes" id="UP000763557"/>
    </source>
</evidence>
<name>A0ABX2FDT6_9PSEU</name>
<dbReference type="SUPFAM" id="SSF51445">
    <property type="entry name" value="(Trans)glycosidases"/>
    <property type="match status" value="1"/>
</dbReference>
<keyword evidence="3" id="KW-1185">Reference proteome</keyword>
<evidence type="ECO:0000313" key="2">
    <source>
        <dbReference type="EMBL" id="NRN69529.1"/>
    </source>
</evidence>